<keyword evidence="2" id="KW-1185">Reference proteome</keyword>
<dbReference type="RefSeq" id="WP_345696398.1">
    <property type="nucleotide sequence ID" value="NZ_BAABIS010000001.1"/>
</dbReference>
<comment type="caution">
    <text evidence="1">The sequence shown here is derived from an EMBL/GenBank/DDBJ whole genome shotgun (WGS) entry which is preliminary data.</text>
</comment>
<organism evidence="1 2">
    <name type="scientific">Kitasatospora terrestris</name>
    <dbReference type="NCBI Taxonomy" id="258051"/>
    <lineage>
        <taxon>Bacteria</taxon>
        <taxon>Bacillati</taxon>
        <taxon>Actinomycetota</taxon>
        <taxon>Actinomycetes</taxon>
        <taxon>Kitasatosporales</taxon>
        <taxon>Streptomycetaceae</taxon>
        <taxon>Kitasatospora</taxon>
    </lineage>
</organism>
<name>A0ABP9DLB8_9ACTN</name>
<proteinExistence type="predicted"/>
<sequence length="135" mass="13897">MARRAARQPAAAPAAPVTVTVCRGCCCGTTAKHPGVDHAGQLARLRAGVGTAGQVRAVDCLDACGHSNVVVVSPSAEGRRAGGRPVWLGWVLAEDMIDEIGEWVRAGGPGIVPAPGVLDLQEFQVSRRVRDGLPG</sequence>
<evidence type="ECO:0000313" key="2">
    <source>
        <dbReference type="Proteomes" id="UP001501752"/>
    </source>
</evidence>
<evidence type="ECO:0008006" key="3">
    <source>
        <dbReference type="Google" id="ProtNLM"/>
    </source>
</evidence>
<protein>
    <recommendedName>
        <fullName evidence="3">(2Fe-2S) ferredoxin domain-containing protein</fullName>
    </recommendedName>
</protein>
<accession>A0ABP9DLB8</accession>
<dbReference type="Proteomes" id="UP001501752">
    <property type="component" value="Unassembled WGS sequence"/>
</dbReference>
<evidence type="ECO:0000313" key="1">
    <source>
        <dbReference type="EMBL" id="GAA4843639.1"/>
    </source>
</evidence>
<dbReference type="EMBL" id="BAABIS010000001">
    <property type="protein sequence ID" value="GAA4843639.1"/>
    <property type="molecule type" value="Genomic_DNA"/>
</dbReference>
<gene>
    <name evidence="1" type="ORF">GCM10023235_19740</name>
</gene>
<reference evidence="2" key="1">
    <citation type="journal article" date="2019" name="Int. J. Syst. Evol. Microbiol.">
        <title>The Global Catalogue of Microorganisms (GCM) 10K type strain sequencing project: providing services to taxonomists for standard genome sequencing and annotation.</title>
        <authorList>
            <consortium name="The Broad Institute Genomics Platform"/>
            <consortium name="The Broad Institute Genome Sequencing Center for Infectious Disease"/>
            <person name="Wu L."/>
            <person name="Ma J."/>
        </authorList>
    </citation>
    <scope>NUCLEOTIDE SEQUENCE [LARGE SCALE GENOMIC DNA]</scope>
    <source>
        <strain evidence="2">JCM 13006</strain>
    </source>
</reference>